<evidence type="ECO:0000313" key="15">
    <source>
        <dbReference type="Proteomes" id="UP001165060"/>
    </source>
</evidence>
<evidence type="ECO:0000259" key="13">
    <source>
        <dbReference type="PROSITE" id="PS51186"/>
    </source>
</evidence>
<feature type="compositionally biased region" description="Acidic residues" evidence="12">
    <location>
        <begin position="204"/>
        <end position="231"/>
    </location>
</feature>
<evidence type="ECO:0000256" key="5">
    <source>
        <dbReference type="ARBA" id="ARBA00015043"/>
    </source>
</evidence>
<organism evidence="14 15">
    <name type="scientific">Tetraparma gracilis</name>
    <dbReference type="NCBI Taxonomy" id="2962635"/>
    <lineage>
        <taxon>Eukaryota</taxon>
        <taxon>Sar</taxon>
        <taxon>Stramenopiles</taxon>
        <taxon>Ochrophyta</taxon>
        <taxon>Bolidophyceae</taxon>
        <taxon>Parmales</taxon>
        <taxon>Triparmaceae</taxon>
        <taxon>Tetraparma</taxon>
    </lineage>
</organism>
<dbReference type="SUPFAM" id="SSF55729">
    <property type="entry name" value="Acyl-CoA N-acyltransferases (Nat)"/>
    <property type="match status" value="1"/>
</dbReference>
<sequence length="276" mass="29587">MDAAPAPPPPSPSSAASSAAPPQAPIDFTISYAPSSRSISAAHQQSIWSIFHRNMAGLYQTNSLSSPSAAKFGPKEKREKVAELLDPAESRYLLITAPGEVLAGYTHFRLCFDADADPGEEEGALTPCLYVFEIQVDPAFAGCGLGRRMMELCEAMVKSVDKSVGGDKIEKITLTVFKANLGAIRFYRKLGYGLDENDPSRWEEGEDGDPGWGEEEGGEEEGGGEGGEGGEGEETYFILSKAFGRAEAMGLEHVCGLEGFPTSGLDKFLDKFKMVK</sequence>
<evidence type="ECO:0000256" key="7">
    <source>
        <dbReference type="ARBA" id="ARBA00022679"/>
    </source>
</evidence>
<comment type="catalytic activity">
    <reaction evidence="11">
        <text>N-terminal L-seryl-[histone H4] + acetyl-CoA = N-terminal N(alpha)-acetyl-L-seryl-[histone H4] + CoA + H(+)</text>
        <dbReference type="Rhea" id="RHEA:50596"/>
        <dbReference type="Rhea" id="RHEA-COMP:12740"/>
        <dbReference type="Rhea" id="RHEA-COMP:12743"/>
        <dbReference type="ChEBI" id="CHEBI:15378"/>
        <dbReference type="ChEBI" id="CHEBI:57287"/>
        <dbReference type="ChEBI" id="CHEBI:57288"/>
        <dbReference type="ChEBI" id="CHEBI:64738"/>
        <dbReference type="ChEBI" id="CHEBI:83690"/>
        <dbReference type="EC" id="2.3.1.257"/>
    </reaction>
</comment>
<dbReference type="InterPro" id="IPR000182">
    <property type="entry name" value="GNAT_dom"/>
</dbReference>
<dbReference type="Gene3D" id="3.40.630.30">
    <property type="match status" value="1"/>
</dbReference>
<evidence type="ECO:0000256" key="4">
    <source>
        <dbReference type="ARBA" id="ARBA00012950"/>
    </source>
</evidence>
<dbReference type="EMBL" id="BRYB01002883">
    <property type="protein sequence ID" value="GMI26986.1"/>
    <property type="molecule type" value="Genomic_DNA"/>
</dbReference>
<dbReference type="Proteomes" id="UP001165060">
    <property type="component" value="Unassembled WGS sequence"/>
</dbReference>
<evidence type="ECO:0000256" key="9">
    <source>
        <dbReference type="ARBA" id="ARBA00023315"/>
    </source>
</evidence>
<dbReference type="InterPro" id="IPR039949">
    <property type="entry name" value="NAA40"/>
</dbReference>
<feature type="region of interest" description="Disordered" evidence="12">
    <location>
        <begin position="198"/>
        <end position="231"/>
    </location>
</feature>
<keyword evidence="8" id="KW-0539">Nucleus</keyword>
<dbReference type="EC" id="2.3.1.257" evidence="4"/>
<evidence type="ECO:0000313" key="14">
    <source>
        <dbReference type="EMBL" id="GMI26986.1"/>
    </source>
</evidence>
<dbReference type="PANTHER" id="PTHR20531:SF1">
    <property type="entry name" value="N-ALPHA-ACETYLTRANSFERASE 40"/>
    <property type="match status" value="1"/>
</dbReference>
<comment type="caution">
    <text evidence="14">The sequence shown here is derived from an EMBL/GenBank/DDBJ whole genome shotgun (WGS) entry which is preliminary data.</text>
</comment>
<comment type="similarity">
    <text evidence="3">Belongs to the acetyltransferase family. NAA40 subfamily.</text>
</comment>
<evidence type="ECO:0000256" key="8">
    <source>
        <dbReference type="ARBA" id="ARBA00023242"/>
    </source>
</evidence>
<dbReference type="PANTHER" id="PTHR20531">
    <property type="entry name" value="N-ALPHA-ACETYLTRANSFERASE 40"/>
    <property type="match status" value="1"/>
</dbReference>
<comment type="subcellular location">
    <subcellularLocation>
        <location evidence="2">Cytoplasm</location>
    </subcellularLocation>
    <subcellularLocation>
        <location evidence="1">Nucleus</location>
    </subcellularLocation>
</comment>
<dbReference type="PROSITE" id="PS51186">
    <property type="entry name" value="GNAT"/>
    <property type="match status" value="1"/>
</dbReference>
<dbReference type="InterPro" id="IPR016181">
    <property type="entry name" value="Acyl_CoA_acyltransferase"/>
</dbReference>
<keyword evidence="6" id="KW-0963">Cytoplasm</keyword>
<evidence type="ECO:0000256" key="1">
    <source>
        <dbReference type="ARBA" id="ARBA00004123"/>
    </source>
</evidence>
<keyword evidence="7" id="KW-0808">Transferase</keyword>
<dbReference type="CDD" id="cd04301">
    <property type="entry name" value="NAT_SF"/>
    <property type="match status" value="1"/>
</dbReference>
<feature type="compositionally biased region" description="Pro residues" evidence="12">
    <location>
        <begin position="1"/>
        <end position="12"/>
    </location>
</feature>
<evidence type="ECO:0000256" key="11">
    <source>
        <dbReference type="ARBA" id="ARBA00049524"/>
    </source>
</evidence>
<dbReference type="Pfam" id="PF00583">
    <property type="entry name" value="Acetyltransf_1"/>
    <property type="match status" value="1"/>
</dbReference>
<comment type="catalytic activity">
    <reaction evidence="10">
        <text>N-terminal L-seryl-[histone H2A] + acetyl-CoA = N-terminal N(alpha)-acetyl-L-seryl-[histone H2A] + CoA + H(+)</text>
        <dbReference type="Rhea" id="RHEA:50600"/>
        <dbReference type="Rhea" id="RHEA-COMP:12742"/>
        <dbReference type="Rhea" id="RHEA-COMP:12744"/>
        <dbReference type="ChEBI" id="CHEBI:15378"/>
        <dbReference type="ChEBI" id="CHEBI:57287"/>
        <dbReference type="ChEBI" id="CHEBI:57288"/>
        <dbReference type="ChEBI" id="CHEBI:64738"/>
        <dbReference type="ChEBI" id="CHEBI:83690"/>
        <dbReference type="EC" id="2.3.1.257"/>
    </reaction>
</comment>
<proteinExistence type="inferred from homology"/>
<keyword evidence="15" id="KW-1185">Reference proteome</keyword>
<reference evidence="14 15" key="1">
    <citation type="journal article" date="2023" name="Commun. Biol.">
        <title>Genome analysis of Parmales, the sister group of diatoms, reveals the evolutionary specialization of diatoms from phago-mixotrophs to photoautotrophs.</title>
        <authorList>
            <person name="Ban H."/>
            <person name="Sato S."/>
            <person name="Yoshikawa S."/>
            <person name="Yamada K."/>
            <person name="Nakamura Y."/>
            <person name="Ichinomiya M."/>
            <person name="Sato N."/>
            <person name="Blanc-Mathieu R."/>
            <person name="Endo H."/>
            <person name="Kuwata A."/>
            <person name="Ogata H."/>
        </authorList>
    </citation>
    <scope>NUCLEOTIDE SEQUENCE [LARGE SCALE GENOMIC DNA]</scope>
</reference>
<keyword evidence="9" id="KW-0012">Acyltransferase</keyword>
<protein>
    <recommendedName>
        <fullName evidence="5">N-alpha-acetyltransferase 40</fullName>
        <ecNumber evidence="4">2.3.1.257</ecNumber>
    </recommendedName>
</protein>
<gene>
    <name evidence="14" type="ORF">TeGR_g3147</name>
</gene>
<evidence type="ECO:0000256" key="12">
    <source>
        <dbReference type="SAM" id="MobiDB-lite"/>
    </source>
</evidence>
<accession>A0ABQ6MJD8</accession>
<evidence type="ECO:0000256" key="10">
    <source>
        <dbReference type="ARBA" id="ARBA00047821"/>
    </source>
</evidence>
<evidence type="ECO:0000256" key="3">
    <source>
        <dbReference type="ARBA" id="ARBA00008870"/>
    </source>
</evidence>
<feature type="domain" description="N-acetyltransferase" evidence="13">
    <location>
        <begin position="45"/>
        <end position="209"/>
    </location>
</feature>
<feature type="region of interest" description="Disordered" evidence="12">
    <location>
        <begin position="1"/>
        <end position="22"/>
    </location>
</feature>
<name>A0ABQ6MJD8_9STRA</name>
<evidence type="ECO:0000256" key="6">
    <source>
        <dbReference type="ARBA" id="ARBA00022490"/>
    </source>
</evidence>
<evidence type="ECO:0000256" key="2">
    <source>
        <dbReference type="ARBA" id="ARBA00004496"/>
    </source>
</evidence>